<organism evidence="2 3">
    <name type="scientific">Streptomyces coryli</name>
    <dbReference type="NCBI Taxonomy" id="1128680"/>
    <lineage>
        <taxon>Bacteria</taxon>
        <taxon>Bacillati</taxon>
        <taxon>Actinomycetota</taxon>
        <taxon>Actinomycetes</taxon>
        <taxon>Kitasatosporales</taxon>
        <taxon>Streptomycetaceae</taxon>
        <taxon>Streptomyces</taxon>
    </lineage>
</organism>
<gene>
    <name evidence="2" type="ORF">G5C51_14845</name>
</gene>
<protein>
    <recommendedName>
        <fullName evidence="4">PH domain-containing protein</fullName>
    </recommendedName>
</protein>
<keyword evidence="1" id="KW-0812">Transmembrane</keyword>
<accession>A0A6G4U1R0</accession>
<dbReference type="Proteomes" id="UP000481583">
    <property type="component" value="Unassembled WGS sequence"/>
</dbReference>
<comment type="caution">
    <text evidence="2">The sequence shown here is derived from an EMBL/GenBank/DDBJ whole genome shotgun (WGS) entry which is preliminary data.</text>
</comment>
<dbReference type="EMBL" id="JAAKZV010000054">
    <property type="protein sequence ID" value="NGN65171.1"/>
    <property type="molecule type" value="Genomic_DNA"/>
</dbReference>
<evidence type="ECO:0000313" key="3">
    <source>
        <dbReference type="Proteomes" id="UP000481583"/>
    </source>
</evidence>
<dbReference type="AlphaFoldDB" id="A0A6G4U1R0"/>
<sequence>MTTTATADCHAGQGRYAATAALAAAALSVVALVVVPAVLVRAAGALDDVCFIAILSPIVAFAVYLPANASFGLEQRGRMLTARTLFGRRTVDLGRLVGVRLLEIPVQPGPLRWLLLTDEHGVQLAVPEARIDHGRLAHEIVTAVRRARSGRVRVSRAARERLDLEGRQEPGWLRGELASLLWAVAVLAVLGGTGMGTLALSLTLAGAT</sequence>
<dbReference type="RefSeq" id="WP_165237346.1">
    <property type="nucleotide sequence ID" value="NZ_JAAKZV010000054.1"/>
</dbReference>
<keyword evidence="1" id="KW-1133">Transmembrane helix</keyword>
<proteinExistence type="predicted"/>
<name>A0A6G4U1R0_9ACTN</name>
<keyword evidence="1" id="KW-0472">Membrane</keyword>
<reference evidence="2 3" key="1">
    <citation type="submission" date="2020-02" db="EMBL/GenBank/DDBJ databases">
        <title>Whole-genome analyses of novel actinobacteria.</title>
        <authorList>
            <person name="Sahin N."/>
        </authorList>
    </citation>
    <scope>NUCLEOTIDE SEQUENCE [LARGE SCALE GENOMIC DNA]</scope>
    <source>
        <strain evidence="2 3">A7024</strain>
    </source>
</reference>
<feature type="transmembrane region" description="Helical" evidence="1">
    <location>
        <begin position="20"/>
        <end position="39"/>
    </location>
</feature>
<feature type="transmembrane region" description="Helical" evidence="1">
    <location>
        <begin position="180"/>
        <end position="205"/>
    </location>
</feature>
<evidence type="ECO:0000313" key="2">
    <source>
        <dbReference type="EMBL" id="NGN65171.1"/>
    </source>
</evidence>
<feature type="transmembrane region" description="Helical" evidence="1">
    <location>
        <begin position="51"/>
        <end position="73"/>
    </location>
</feature>
<keyword evidence="3" id="KW-1185">Reference proteome</keyword>
<evidence type="ECO:0008006" key="4">
    <source>
        <dbReference type="Google" id="ProtNLM"/>
    </source>
</evidence>
<evidence type="ECO:0000256" key="1">
    <source>
        <dbReference type="SAM" id="Phobius"/>
    </source>
</evidence>